<evidence type="ECO:0000313" key="1">
    <source>
        <dbReference type="EMBL" id="QXJ29786.1"/>
    </source>
</evidence>
<dbReference type="RefSeq" id="WP_218258551.1">
    <property type="nucleotide sequence ID" value="NZ_CP077717.1"/>
</dbReference>
<reference evidence="1" key="1">
    <citation type="journal article" date="2021" name="Environ. Microbiol.">
        <title>New insights into the diversity and evolution of the archaeal mobilome from three complete genomes of Saccharolobus shibatae.</title>
        <authorList>
            <person name="Medvedeva S."/>
            <person name="Brandt D."/>
            <person name="Cvirkaite-Krupovic V."/>
            <person name="Liu Y."/>
            <person name="Severinov K."/>
            <person name="Ishino S."/>
            <person name="Ishino Y."/>
            <person name="Prangishvili D."/>
            <person name="Kalinowski J."/>
            <person name="Krupovic M."/>
        </authorList>
    </citation>
    <scope>NUCLEOTIDE SEQUENCE</scope>
    <source>
        <strain evidence="1">B12</strain>
    </source>
</reference>
<sequence length="149" mass="17393">MKVNQAILSVFIHETEDYNKIVNTIESFFSPLISSSKKNIATVQGHYGNKIVILEYRFDKKNGEQFFKMILDKIETTELMFILTTMDSHMDGSKLYLRFDKQYLVAERRLVLKEGDDVVKCMISFNTSLENIKEEIKKLVSSRIMHSKL</sequence>
<dbReference type="Pfam" id="PF01877">
    <property type="entry name" value="RNA_binding"/>
    <property type="match status" value="1"/>
</dbReference>
<evidence type="ECO:0000313" key="2">
    <source>
        <dbReference type="Proteomes" id="UP000694018"/>
    </source>
</evidence>
<dbReference type="PANTHER" id="PTHR38816">
    <property type="entry name" value="EXOSOME SUBUNIT, DUF54 FAMILY-RELATED"/>
    <property type="match status" value="1"/>
</dbReference>
<evidence type="ECO:0008006" key="3">
    <source>
        <dbReference type="Google" id="ProtNLM"/>
    </source>
</evidence>
<proteinExistence type="predicted"/>
<dbReference type="Proteomes" id="UP000694018">
    <property type="component" value="Chromosome"/>
</dbReference>
<dbReference type="KEGG" id="sshi:J5U23_02670"/>
<dbReference type="InterPro" id="IPR002739">
    <property type="entry name" value="PAB1135-like"/>
</dbReference>
<name>A0A8F5BR47_SACSH</name>
<dbReference type="EMBL" id="CP077717">
    <property type="protein sequence ID" value="QXJ29786.1"/>
    <property type="molecule type" value="Genomic_DNA"/>
</dbReference>
<accession>A0A8F5BR47</accession>
<organism evidence="1 2">
    <name type="scientific">Saccharolobus shibatae (strain ATCC 51178 / DSM 5389 / JCM 8931 / NBRC 15437 / B12)</name>
    <name type="common">Sulfolobus shibatae</name>
    <dbReference type="NCBI Taxonomy" id="523848"/>
    <lineage>
        <taxon>Archaea</taxon>
        <taxon>Thermoproteota</taxon>
        <taxon>Thermoprotei</taxon>
        <taxon>Sulfolobales</taxon>
        <taxon>Sulfolobaceae</taxon>
        <taxon>Saccharolobus</taxon>
    </lineage>
</organism>
<dbReference type="AlphaFoldDB" id="A0A8F5BR47"/>
<protein>
    <recommendedName>
        <fullName evidence="3">Exosome protein</fullName>
    </recommendedName>
</protein>
<dbReference type="NCBIfam" id="NF011144">
    <property type="entry name" value="PRK14555.2-2"/>
    <property type="match status" value="1"/>
</dbReference>
<gene>
    <name evidence="1" type="ORF">J5U23_02670</name>
</gene>
<dbReference type="PANTHER" id="PTHR38816:SF1">
    <property type="entry name" value="EXOSOME SUBUNIT"/>
    <property type="match status" value="1"/>
</dbReference>
<dbReference type="GeneID" id="65564145"/>
<dbReference type="OrthoDB" id="10874at2157"/>